<dbReference type="EMBL" id="PTQR01000065">
    <property type="protein sequence ID" value="TKX22624.1"/>
    <property type="molecule type" value="Genomic_DNA"/>
</dbReference>
<dbReference type="InterPro" id="IPR050246">
    <property type="entry name" value="Class_II_FBP_aldolase"/>
</dbReference>
<comment type="caution">
    <text evidence="3">The sequence shown here is derived from an EMBL/GenBank/DDBJ whole genome shotgun (WGS) entry which is preliminary data.</text>
</comment>
<dbReference type="PANTHER" id="PTHR30304">
    <property type="entry name" value="D-TAGATOSE-1,6-BISPHOSPHATE ALDOLASE"/>
    <property type="match status" value="1"/>
</dbReference>
<feature type="binding site" evidence="1">
    <location>
        <position position="179"/>
    </location>
    <ligand>
        <name>Zn(2+)</name>
        <dbReference type="ChEBI" id="CHEBI:29105"/>
        <label>1</label>
        <note>catalytic</note>
    </ligand>
</feature>
<accession>A0A4U7B3F2</accession>
<sequence length="293" mass="31650">MTPSTMPQPPPADWRSQNKHIQILSAAERGNYGVIAAIAYNIEQIVGLVSAAERAKSPLIIQFFSGPFRSPTVSWCEPPPTPSDEAVIKHAADTLPFDSIMVDMSHFEKGENLAKTEKWVAYCHARGIATEAEPGRIEGAEDGVMDTEGLESCKTTPEEIEDFVATGVDAIAPAFGNVHGEYGAAGPQLDFPRFQSIRKAINGRVHIALHGTNGFKPELMKECIAAGATKINVNKLVLDDYSAHLGENAGEIPQTMLIEQGVDKVVRQTIEWMEIVGSAGQASHISPLIQLPI</sequence>
<dbReference type="EC" id="4.1.2.13" evidence="2"/>
<dbReference type="Gene3D" id="3.20.20.70">
    <property type="entry name" value="Aldolase class I"/>
    <property type="match status" value="2"/>
</dbReference>
<protein>
    <recommendedName>
        <fullName evidence="2">Fructose-bisphosphate aldolase</fullName>
        <shortName evidence="2">FBP aldolase</shortName>
        <ecNumber evidence="2">4.1.2.13</ecNumber>
    </recommendedName>
</protein>
<feature type="binding site" evidence="1">
    <location>
        <position position="103"/>
    </location>
    <ligand>
        <name>Zn(2+)</name>
        <dbReference type="ChEBI" id="CHEBI:29105"/>
        <label>2</label>
    </ligand>
</feature>
<dbReference type="InterPro" id="IPR000771">
    <property type="entry name" value="FBA_II"/>
</dbReference>
<comment type="pathway">
    <text evidence="2">Carbohydrate degradation; glycolysis; D-glyceraldehyde 3-phosphate and glycerone phosphate from D-glucose: step 4/4.</text>
</comment>
<organism evidence="3 4">
    <name type="scientific">Elsinoe australis</name>
    <dbReference type="NCBI Taxonomy" id="40998"/>
    <lineage>
        <taxon>Eukaryota</taxon>
        <taxon>Fungi</taxon>
        <taxon>Dikarya</taxon>
        <taxon>Ascomycota</taxon>
        <taxon>Pezizomycotina</taxon>
        <taxon>Dothideomycetes</taxon>
        <taxon>Dothideomycetidae</taxon>
        <taxon>Myriangiales</taxon>
        <taxon>Elsinoaceae</taxon>
        <taxon>Elsinoe</taxon>
    </lineage>
</organism>
<comment type="catalytic activity">
    <reaction evidence="2">
        <text>beta-D-fructose 1,6-bisphosphate = D-glyceraldehyde 3-phosphate + dihydroxyacetone phosphate</text>
        <dbReference type="Rhea" id="RHEA:14729"/>
        <dbReference type="ChEBI" id="CHEBI:32966"/>
        <dbReference type="ChEBI" id="CHEBI:57642"/>
        <dbReference type="ChEBI" id="CHEBI:59776"/>
        <dbReference type="EC" id="4.1.2.13"/>
    </reaction>
</comment>
<comment type="similarity">
    <text evidence="2">Belongs to the class II fructose-bisphosphate aldolase family.</text>
</comment>
<reference evidence="3 4" key="1">
    <citation type="submission" date="2018-02" db="EMBL/GenBank/DDBJ databases">
        <title>Draft genome sequences of Elsinoe sp., causing black scab on jojoba.</title>
        <authorList>
            <person name="Stodart B."/>
            <person name="Jeffress S."/>
            <person name="Ash G."/>
            <person name="Arun Chinnappa K."/>
        </authorList>
    </citation>
    <scope>NUCLEOTIDE SEQUENCE [LARGE SCALE GENOMIC DNA]</scope>
    <source>
        <strain evidence="3 4">Hillstone_2</strain>
    </source>
</reference>
<dbReference type="Proteomes" id="UP000308133">
    <property type="component" value="Unassembled WGS sequence"/>
</dbReference>
<dbReference type="GO" id="GO:0008270">
    <property type="term" value="F:zinc ion binding"/>
    <property type="evidence" value="ECO:0007669"/>
    <property type="project" value="UniProtKB-UniRule"/>
</dbReference>
<dbReference type="Pfam" id="PF01116">
    <property type="entry name" value="F_bP_aldolase"/>
    <property type="match status" value="2"/>
</dbReference>
<keyword evidence="1 2" id="KW-0479">Metal-binding</keyword>
<dbReference type="SUPFAM" id="SSF51569">
    <property type="entry name" value="Aldolase"/>
    <property type="match status" value="1"/>
</dbReference>
<evidence type="ECO:0000313" key="3">
    <source>
        <dbReference type="EMBL" id="TKX22624.1"/>
    </source>
</evidence>
<dbReference type="PIRSF" id="PIRSF001359">
    <property type="entry name" value="F_bP_aldolase_II"/>
    <property type="match status" value="1"/>
</dbReference>
<gene>
    <name evidence="3" type="ORF">C1H76_5154</name>
</gene>
<keyword evidence="2" id="KW-0324">Glycolysis</keyword>
<keyword evidence="2" id="KW-0456">Lyase</keyword>
<dbReference type="InterPro" id="IPR013785">
    <property type="entry name" value="Aldolase_TIM"/>
</dbReference>
<keyword evidence="1 2" id="KW-0862">Zinc</keyword>
<dbReference type="UniPathway" id="UPA00109">
    <property type="reaction ID" value="UER00183"/>
</dbReference>
<dbReference type="GO" id="GO:0006096">
    <property type="term" value="P:glycolytic process"/>
    <property type="evidence" value="ECO:0007669"/>
    <property type="project" value="UniProtKB-UniPathway"/>
</dbReference>
<dbReference type="GO" id="GO:0004332">
    <property type="term" value="F:fructose-bisphosphate aldolase activity"/>
    <property type="evidence" value="ECO:0007669"/>
    <property type="project" value="UniProtKB-EC"/>
</dbReference>
<comment type="function">
    <text evidence="2">Catalyzes the aldol condensation of dihydroxyacetone phosphate (DHAP or glycerone-phosphate) with glyceraldehyde 3-phosphate (G3P) to form fructose 1,6-bisphosphate (FBP) in gluconeogenesis and the reverse reaction in glycolysis.</text>
</comment>
<feature type="binding site" evidence="1">
    <location>
        <position position="210"/>
    </location>
    <ligand>
        <name>Zn(2+)</name>
        <dbReference type="ChEBI" id="CHEBI:29105"/>
        <label>1</label>
        <note>catalytic</note>
    </ligand>
</feature>
<feature type="binding site" evidence="1">
    <location>
        <position position="133"/>
    </location>
    <ligand>
        <name>Zn(2+)</name>
        <dbReference type="ChEBI" id="CHEBI:29105"/>
        <label>2</label>
    </ligand>
</feature>
<evidence type="ECO:0000256" key="1">
    <source>
        <dbReference type="PIRSR" id="PIRSR001359-3"/>
    </source>
</evidence>
<name>A0A4U7B3F2_9PEZI</name>
<dbReference type="AlphaFoldDB" id="A0A4U7B3F2"/>
<evidence type="ECO:0000256" key="2">
    <source>
        <dbReference type="RuleBase" id="RU366023"/>
    </source>
</evidence>
<comment type="cofactor">
    <cofactor evidence="1 2">
        <name>Zn(2+)</name>
        <dbReference type="ChEBI" id="CHEBI:29105"/>
    </cofactor>
    <text evidence="1 2">Binds 2 Zn(2+) ions per subunit. One is catalytic and the other provides a structural contribution.</text>
</comment>
<evidence type="ECO:0000313" key="4">
    <source>
        <dbReference type="Proteomes" id="UP000308133"/>
    </source>
</evidence>
<dbReference type="PANTHER" id="PTHR30304:SF0">
    <property type="entry name" value="D-TAGATOSE-1,6-BISPHOSPHATE ALDOLASE SUBUNIT GATY-RELATED"/>
    <property type="match status" value="1"/>
</dbReference>
<proteinExistence type="inferred from homology"/>